<evidence type="ECO:0000256" key="6">
    <source>
        <dbReference type="ARBA" id="ARBA00022968"/>
    </source>
</evidence>
<protein>
    <recommendedName>
        <fullName evidence="13">Alpha-1,2-mannosyltransferase MNN2</fullName>
    </recommendedName>
</protein>
<keyword evidence="6" id="KW-0735">Signal-anchor</keyword>
<keyword evidence="7 10" id="KW-1133">Transmembrane helix</keyword>
<evidence type="ECO:0000256" key="3">
    <source>
        <dbReference type="ARBA" id="ARBA00009105"/>
    </source>
</evidence>
<evidence type="ECO:0000256" key="9">
    <source>
        <dbReference type="ARBA" id="ARBA00023136"/>
    </source>
</evidence>
<dbReference type="EMBL" id="BTGB01000005">
    <property type="protein sequence ID" value="GMM47118.1"/>
    <property type="molecule type" value="Genomic_DNA"/>
</dbReference>
<comment type="subcellular location">
    <subcellularLocation>
        <location evidence="1">Golgi apparatus membrane</location>
        <topology evidence="1">Single-pass type II membrane protein</topology>
    </subcellularLocation>
</comment>
<keyword evidence="8" id="KW-0333">Golgi apparatus</keyword>
<dbReference type="SUPFAM" id="SSF53448">
    <property type="entry name" value="Nucleotide-diphospho-sugar transferases"/>
    <property type="match status" value="1"/>
</dbReference>
<evidence type="ECO:0008006" key="13">
    <source>
        <dbReference type="Google" id="ProtNLM"/>
    </source>
</evidence>
<feature type="transmembrane region" description="Helical" evidence="10">
    <location>
        <begin position="12"/>
        <end position="31"/>
    </location>
</feature>
<dbReference type="GO" id="GO:0046354">
    <property type="term" value="P:mannan biosynthetic process"/>
    <property type="evidence" value="ECO:0007669"/>
    <property type="project" value="UniProtKB-ARBA"/>
</dbReference>
<keyword evidence="9 10" id="KW-0472">Membrane</keyword>
<comment type="similarity">
    <text evidence="3">Belongs to the MNN1/MNT family.</text>
</comment>
<name>A0AAV5R6U4_PICKL</name>
<evidence type="ECO:0000313" key="12">
    <source>
        <dbReference type="Proteomes" id="UP001378960"/>
    </source>
</evidence>
<gene>
    <name evidence="11" type="ORF">DAPK24_036930</name>
</gene>
<accession>A0AAV5R6U4</accession>
<dbReference type="InterPro" id="IPR022751">
    <property type="entry name" value="Alpha_mannosyltransferase"/>
</dbReference>
<organism evidence="11 12">
    <name type="scientific">Pichia kluyveri</name>
    <name type="common">Yeast</name>
    <dbReference type="NCBI Taxonomy" id="36015"/>
    <lineage>
        <taxon>Eukaryota</taxon>
        <taxon>Fungi</taxon>
        <taxon>Dikarya</taxon>
        <taxon>Ascomycota</taxon>
        <taxon>Saccharomycotina</taxon>
        <taxon>Pichiomycetes</taxon>
        <taxon>Pichiales</taxon>
        <taxon>Pichiaceae</taxon>
        <taxon>Pichia</taxon>
    </lineage>
</organism>
<evidence type="ECO:0000313" key="11">
    <source>
        <dbReference type="EMBL" id="GMM47118.1"/>
    </source>
</evidence>
<proteinExistence type="inferred from homology"/>
<keyword evidence="12" id="KW-1185">Reference proteome</keyword>
<dbReference type="Pfam" id="PF11051">
    <property type="entry name" value="Mannosyl_trans3"/>
    <property type="match status" value="1"/>
</dbReference>
<dbReference type="AlphaFoldDB" id="A0AAV5R6U4"/>
<reference evidence="11 12" key="1">
    <citation type="journal article" date="2023" name="Elife">
        <title>Identification of key yeast species and microbe-microbe interactions impacting larval growth of Drosophila in the wild.</title>
        <authorList>
            <person name="Mure A."/>
            <person name="Sugiura Y."/>
            <person name="Maeda R."/>
            <person name="Honda K."/>
            <person name="Sakurai N."/>
            <person name="Takahashi Y."/>
            <person name="Watada M."/>
            <person name="Katoh T."/>
            <person name="Gotoh A."/>
            <person name="Gotoh Y."/>
            <person name="Taniguchi I."/>
            <person name="Nakamura K."/>
            <person name="Hayashi T."/>
            <person name="Katayama T."/>
            <person name="Uemura T."/>
            <person name="Hattori Y."/>
        </authorList>
    </citation>
    <scope>NUCLEOTIDE SEQUENCE [LARGE SCALE GENOMIC DNA]</scope>
    <source>
        <strain evidence="11 12">PK-24</strain>
    </source>
</reference>
<evidence type="ECO:0000256" key="8">
    <source>
        <dbReference type="ARBA" id="ARBA00023034"/>
    </source>
</evidence>
<evidence type="ECO:0000256" key="1">
    <source>
        <dbReference type="ARBA" id="ARBA00004323"/>
    </source>
</evidence>
<comment type="caution">
    <text evidence="11">The sequence shown here is derived from an EMBL/GenBank/DDBJ whole genome shotgun (WGS) entry which is preliminary data.</text>
</comment>
<dbReference type="Proteomes" id="UP001378960">
    <property type="component" value="Unassembled WGS sequence"/>
</dbReference>
<comment type="pathway">
    <text evidence="2">Protein modification; protein glycosylation.</text>
</comment>
<dbReference type="GO" id="GO:0000139">
    <property type="term" value="C:Golgi membrane"/>
    <property type="evidence" value="ECO:0007669"/>
    <property type="project" value="UniProtKB-SubCell"/>
</dbReference>
<keyword evidence="5 10" id="KW-0812">Transmembrane</keyword>
<dbReference type="PANTHER" id="PTHR31646:SF1">
    <property type="entry name" value="ALPHA-1,2-MANNOSYLTRANSFERASE MNN2"/>
    <property type="match status" value="1"/>
</dbReference>
<keyword evidence="4" id="KW-0808">Transferase</keyword>
<dbReference type="GO" id="GO:0000026">
    <property type="term" value="F:alpha-1,2-mannosyltransferase activity"/>
    <property type="evidence" value="ECO:0007669"/>
    <property type="project" value="TreeGrafter"/>
</dbReference>
<sequence length="550" mass="64112">MRILHFARIRVKLFIAVIVIFILNLTVLYFFDFSSLNISDSLSSIVGSEHNKNLIVQQKIINELNDSKDQYGIYSDLFKLLIESKPQFQSLKNYNEENPDVKRFLQDNVKFNKKFLSSLVPLNNNQKLQLFESMDHYQIGLNNLNLSIFGNEESKIINSKGIVMVGGGKFSWLALLSIHQLRQIGSKLPVEVFIPTIQDYDYNFCETMLQYVNAKCVLGYKELPLRYVQPFFKLKNYEYKLLAMLASEFENILLLDVDNILIKNPDELFNWDIYQKYQLILWPDTWIRTTNPFIFDLFHINVDYSSINDVENDNYDIHDLPGSFPNPSTESGMLLVNKKIHADTLLLALYINIYGANYYYPLISQGSAGEGDKDTYILAAYSLDKPVYQVRQSLSFIGYFNEEGFQSTGMAQCNPMIENEYYGDRVNLRNLQCDDFMFLHLSNPKYFPIEVLKDSFDERNNHIVLLKTLNADYDVELQIWEIMSQLLCVNYTPNDLEPNNIASSHIHQNMISSAKKLQYINKLNIDQACNSKILPHLQFLREYFKNNRKN</sequence>
<dbReference type="InterPro" id="IPR029044">
    <property type="entry name" value="Nucleotide-diphossugar_trans"/>
</dbReference>
<evidence type="ECO:0000256" key="5">
    <source>
        <dbReference type="ARBA" id="ARBA00022692"/>
    </source>
</evidence>
<evidence type="ECO:0000256" key="4">
    <source>
        <dbReference type="ARBA" id="ARBA00022679"/>
    </source>
</evidence>
<evidence type="ECO:0000256" key="10">
    <source>
        <dbReference type="SAM" id="Phobius"/>
    </source>
</evidence>
<evidence type="ECO:0000256" key="2">
    <source>
        <dbReference type="ARBA" id="ARBA00004922"/>
    </source>
</evidence>
<dbReference type="PANTHER" id="PTHR31646">
    <property type="entry name" value="ALPHA-1,2-MANNOSYLTRANSFERASE MNN2"/>
    <property type="match status" value="1"/>
</dbReference>
<evidence type="ECO:0000256" key="7">
    <source>
        <dbReference type="ARBA" id="ARBA00022989"/>
    </source>
</evidence>